<dbReference type="EMBL" id="JGZI01000008">
    <property type="protein sequence ID" value="KFI82971.1"/>
    <property type="molecule type" value="Genomic_DNA"/>
</dbReference>
<dbReference type="AlphaFoldDB" id="A0A087CI71"/>
<sequence length="1021" mass="113772">MDSPPQLAQQILFSLDRLGDTNGHHEYEQICFAFARRRISINLLPATGPVSAGGDQGRDSETFWSNLGEEIPRTSVYASTVSTERVVLACTIQKSGVPAKIRSDLASIAGKGTPVARVLYFTVASVPVAKRHELISAAKTDHDIDLEIFDGPALAEHLSDPDLFWIAAQYLRLPSSLAPERTDNEESLPDWYIRDRDYWRARTDPGRTMGDLISLRDILRHSTFNDQGRADLGDWIAKMREFLTVDGAWDVQMRARYEISVATLRGTGTLRPADLLFREFFKSATEIEDDLPLLEDAVVLLQYGYGARLRGKTDIAMTELDHYYDALRAHIRMLLGSKPYPNARALLLAIDTRLAFFPAYPKNLPGRIEGLIDPRDSLRMVLDAYDAGETVQARGEAIPLRDLDGGFASLNALLDALPSAPVFPVEATAEMFDLLALSLASHPKYEQARDRLDEAVARVGGDAQRAERARARAITFAKAGQLLRALGEVHNAKIGWWHGETVEDSIPMMLLAASIYERLGLFFAAKLQAFAAAVAATSAYQPSTHRFVPQAIAVAAVNDFKAGNWCSASQLFRITLLAQNALAEDPGNFDRHEYLVELLRREAFALHVAKKLAPMYEPAMRLSARNMGTEALLDTLGDQISGDEEWTVEGLVTKLDEQGVGRPFADAGPTRDVRWSAFGTVWTVRSQNTRRSTLAAERLISAMQIIQAELASSDAVWIPTEVRIEVRSDGDHRISDEGRLERVPDRKGSHWIVHLALSNRMQEEHALTELVTDASLLLLDASLLNRDQFLELVKDAFATGLWHKLFAGRPYNEAADFLSDEDYDIMSSLPPGPLGAKVPRKAFSEQPELNPRTDIADRYNHDEAIENIKRRYARMMPIGRLTIPRLASNGDSAEVLRKLRDEGWLDWQLVMAITNIIGNARHAWEGLHLTVGSPLADRKRANELLRREELKTDPKLGPETFTRERLLGALEFTVALTVPSYGLALNSPTPDIAAILKVLRERFKFGDDDADHNDLLFIPRD</sequence>
<accession>A0A087CI71</accession>
<keyword evidence="2" id="KW-1185">Reference proteome</keyword>
<dbReference type="Proteomes" id="UP000029050">
    <property type="component" value="Unassembled WGS sequence"/>
</dbReference>
<protein>
    <submittedName>
        <fullName evidence="1">Cation/multidrug efflux pump</fullName>
    </submittedName>
</protein>
<dbReference type="eggNOG" id="ENOG5032S31">
    <property type="taxonomic scope" value="Bacteria"/>
</dbReference>
<evidence type="ECO:0000313" key="1">
    <source>
        <dbReference type="EMBL" id="KFI82971.1"/>
    </source>
</evidence>
<organism evidence="1 2">
    <name type="scientific">Bifidobacterium psychraerophilum</name>
    <dbReference type="NCBI Taxonomy" id="218140"/>
    <lineage>
        <taxon>Bacteria</taxon>
        <taxon>Bacillati</taxon>
        <taxon>Actinomycetota</taxon>
        <taxon>Actinomycetes</taxon>
        <taxon>Bifidobacteriales</taxon>
        <taxon>Bifidobacteriaceae</taxon>
        <taxon>Bifidobacterium</taxon>
    </lineage>
</organism>
<evidence type="ECO:0000313" key="2">
    <source>
        <dbReference type="Proteomes" id="UP000029050"/>
    </source>
</evidence>
<name>A0A087CI71_9BIFI</name>
<gene>
    <name evidence="1" type="ORF">BPSY_0762</name>
</gene>
<comment type="caution">
    <text evidence="1">The sequence shown here is derived from an EMBL/GenBank/DDBJ whole genome shotgun (WGS) entry which is preliminary data.</text>
</comment>
<proteinExistence type="predicted"/>
<dbReference type="STRING" id="218140.BPSY_0762"/>
<reference evidence="1 2" key="1">
    <citation type="submission" date="2014-03" db="EMBL/GenBank/DDBJ databases">
        <title>Genomics of Bifidobacteria.</title>
        <authorList>
            <person name="Ventura M."/>
            <person name="Milani C."/>
            <person name="Lugli G.A."/>
        </authorList>
    </citation>
    <scope>NUCLEOTIDE SEQUENCE [LARGE SCALE GENOMIC DNA]</scope>
    <source>
        <strain evidence="1 2">LMG 21775</strain>
    </source>
</reference>